<gene>
    <name evidence="2" type="ORF">rCG_28632</name>
</gene>
<evidence type="ECO:0000313" key="2">
    <source>
        <dbReference type="EMBL" id="EDL82461.1"/>
    </source>
</evidence>
<evidence type="ECO:0000313" key="3">
    <source>
        <dbReference type="Proteomes" id="UP000234681"/>
    </source>
</evidence>
<name>A6HWH5_RAT</name>
<dbReference type="Proteomes" id="UP000234681">
    <property type="component" value="Chromosome 2"/>
</dbReference>
<dbReference type="AlphaFoldDB" id="A6HWH5"/>
<dbReference type="EMBL" id="CH473952">
    <property type="protein sequence ID" value="EDL82461.1"/>
    <property type="molecule type" value="Genomic_DNA"/>
</dbReference>
<organism evidence="2 3">
    <name type="scientific">Rattus norvegicus</name>
    <name type="common">Rat</name>
    <dbReference type="NCBI Taxonomy" id="10116"/>
    <lineage>
        <taxon>Eukaryota</taxon>
        <taxon>Metazoa</taxon>
        <taxon>Chordata</taxon>
        <taxon>Craniata</taxon>
        <taxon>Vertebrata</taxon>
        <taxon>Euteleostomi</taxon>
        <taxon>Mammalia</taxon>
        <taxon>Eutheria</taxon>
        <taxon>Euarchontoglires</taxon>
        <taxon>Glires</taxon>
        <taxon>Rodentia</taxon>
        <taxon>Myomorpha</taxon>
        <taxon>Muroidea</taxon>
        <taxon>Muridae</taxon>
        <taxon>Murinae</taxon>
        <taxon>Rattus</taxon>
    </lineage>
</organism>
<protein>
    <submittedName>
        <fullName evidence="2">RCG28632</fullName>
    </submittedName>
</protein>
<feature type="chain" id="PRO_5039907844" evidence="1">
    <location>
        <begin position="17"/>
        <end position="70"/>
    </location>
</feature>
<reference evidence="3" key="1">
    <citation type="submission" date="2005-09" db="EMBL/GenBank/DDBJ databases">
        <authorList>
            <person name="Mural R.J."/>
            <person name="Li P.W."/>
            <person name="Adams M.D."/>
            <person name="Amanatides P.G."/>
            <person name="Baden-Tillson H."/>
            <person name="Barnstead M."/>
            <person name="Chin S.H."/>
            <person name="Dew I."/>
            <person name="Evans C.A."/>
            <person name="Ferriera S."/>
            <person name="Flanigan M."/>
            <person name="Fosler C."/>
            <person name="Glodek A."/>
            <person name="Gu Z."/>
            <person name="Holt R.A."/>
            <person name="Jennings D."/>
            <person name="Kraft C.L."/>
            <person name="Lu F."/>
            <person name="Nguyen T."/>
            <person name="Nusskern D.R."/>
            <person name="Pfannkoch C.M."/>
            <person name="Sitter C."/>
            <person name="Sutton G.G."/>
            <person name="Venter J.C."/>
            <person name="Wang Z."/>
            <person name="Woodage T."/>
            <person name="Zheng X.H."/>
            <person name="Zhong F."/>
        </authorList>
    </citation>
    <scope>NUCLEOTIDE SEQUENCE [LARGE SCALE GENOMIC DNA]</scope>
    <source>
        <strain>BN</strain>
        <strain evidence="3">Sprague-Dawley</strain>
    </source>
</reference>
<evidence type="ECO:0000256" key="1">
    <source>
        <dbReference type="SAM" id="SignalP"/>
    </source>
</evidence>
<feature type="signal peptide" evidence="1">
    <location>
        <begin position="1"/>
        <end position="16"/>
    </location>
</feature>
<sequence length="70" mass="7857">MLFVSSILIFLQEGWGGGETSIGPWPELCLYFLIPLPHTHSSCSCLEQFAFRSERALGFPSPPYMEMCSL</sequence>
<accession>A6HWH5</accession>
<proteinExistence type="predicted"/>
<keyword evidence="1" id="KW-0732">Signal</keyword>